<name>A0A2N0ZCI3_9BACI</name>
<dbReference type="InterPro" id="IPR035451">
    <property type="entry name" value="Ada-like_dom_sf"/>
</dbReference>
<accession>A0A2N0ZCI3</accession>
<gene>
    <name evidence="3" type="ORF">CWS20_20410</name>
</gene>
<dbReference type="GO" id="GO:0003677">
    <property type="term" value="F:DNA binding"/>
    <property type="evidence" value="ECO:0007669"/>
    <property type="project" value="InterPro"/>
</dbReference>
<dbReference type="GO" id="GO:0008270">
    <property type="term" value="F:zinc ion binding"/>
    <property type="evidence" value="ECO:0007669"/>
    <property type="project" value="InterPro"/>
</dbReference>
<feature type="domain" description="Ada DNA repair metal-binding" evidence="2">
    <location>
        <begin position="34"/>
        <end position="87"/>
    </location>
</feature>
<keyword evidence="1" id="KW-0010">Activator</keyword>
<proteinExistence type="predicted"/>
<organism evidence="3 4">
    <name type="scientific">Cytobacillus horneckiae</name>
    <dbReference type="NCBI Taxonomy" id="549687"/>
    <lineage>
        <taxon>Bacteria</taxon>
        <taxon>Bacillati</taxon>
        <taxon>Bacillota</taxon>
        <taxon>Bacilli</taxon>
        <taxon>Bacillales</taxon>
        <taxon>Bacillaceae</taxon>
        <taxon>Cytobacillus</taxon>
    </lineage>
</organism>
<dbReference type="GO" id="GO:0006281">
    <property type="term" value="P:DNA repair"/>
    <property type="evidence" value="ECO:0007669"/>
    <property type="project" value="InterPro"/>
</dbReference>
<dbReference type="GO" id="GO:0008168">
    <property type="term" value="F:methyltransferase activity"/>
    <property type="evidence" value="ECO:0007669"/>
    <property type="project" value="InterPro"/>
</dbReference>
<dbReference type="Gene3D" id="3.40.10.10">
    <property type="entry name" value="DNA Methylphosphotriester Repair Domain"/>
    <property type="match status" value="1"/>
</dbReference>
<dbReference type="SUPFAM" id="SSF57884">
    <property type="entry name" value="Ada DNA repair protein, N-terminal domain (N-Ada 10)"/>
    <property type="match status" value="1"/>
</dbReference>
<dbReference type="Pfam" id="PF02805">
    <property type="entry name" value="Ada_Zn_binding"/>
    <property type="match status" value="1"/>
</dbReference>
<dbReference type="Proteomes" id="UP000233343">
    <property type="component" value="Unassembled WGS sequence"/>
</dbReference>
<protein>
    <submittedName>
        <fullName evidence="3">Metal-binding protein</fullName>
    </submittedName>
</protein>
<evidence type="ECO:0000256" key="1">
    <source>
        <dbReference type="ARBA" id="ARBA00023159"/>
    </source>
</evidence>
<dbReference type="EMBL" id="PISD01000049">
    <property type="protein sequence ID" value="PKG27208.1"/>
    <property type="molecule type" value="Genomic_DNA"/>
</dbReference>
<dbReference type="AlphaFoldDB" id="A0A2N0ZCI3"/>
<evidence type="ECO:0000259" key="2">
    <source>
        <dbReference type="Pfam" id="PF02805"/>
    </source>
</evidence>
<keyword evidence="4" id="KW-1185">Reference proteome</keyword>
<evidence type="ECO:0000313" key="4">
    <source>
        <dbReference type="Proteomes" id="UP000233343"/>
    </source>
</evidence>
<dbReference type="GO" id="GO:0006355">
    <property type="term" value="P:regulation of DNA-templated transcription"/>
    <property type="evidence" value="ECO:0007669"/>
    <property type="project" value="InterPro"/>
</dbReference>
<dbReference type="RefSeq" id="WP_066192973.1">
    <property type="nucleotide sequence ID" value="NZ_JAMAUX010000009.1"/>
</dbReference>
<comment type="caution">
    <text evidence="3">The sequence shown here is derived from an EMBL/GenBank/DDBJ whole genome shotgun (WGS) entry which is preliminary data.</text>
</comment>
<reference evidence="3 4" key="1">
    <citation type="journal article" date="2010" name="Int. J. Syst. Evol. Microbiol.">
        <title>Bacillus horneckiae sp. nov., isolated from a spacecraft-assembly clean room.</title>
        <authorList>
            <person name="Vaishampayan P."/>
            <person name="Probst A."/>
            <person name="Krishnamurthi S."/>
            <person name="Ghosh S."/>
            <person name="Osman S."/>
            <person name="McDowall A."/>
            <person name="Ruckmani A."/>
            <person name="Mayilraj S."/>
            <person name="Venkateswaran K."/>
        </authorList>
    </citation>
    <scope>NUCLEOTIDE SEQUENCE [LARGE SCALE GENOMIC DNA]</scope>
    <source>
        <strain evidence="4">1PO1SC</strain>
    </source>
</reference>
<evidence type="ECO:0000313" key="3">
    <source>
        <dbReference type="EMBL" id="PKG27208.1"/>
    </source>
</evidence>
<dbReference type="InterPro" id="IPR004026">
    <property type="entry name" value="Ada_DNA_repair_Zn-bd"/>
</dbReference>
<sequence length="100" mass="11414">MCKDNEKIAENGKKAFTLLGADMRPYQSDTPGIFGGYRRSKLYGRLDCPSALRAIAKGGYVKHRVFFADEQTALSMGFRPCAMCLPEKYARWKKEKKKRD</sequence>